<organism evidence="2 3">
    <name type="scientific">Trichostrongylus colubriformis</name>
    <name type="common">Black scour worm</name>
    <dbReference type="NCBI Taxonomy" id="6319"/>
    <lineage>
        <taxon>Eukaryota</taxon>
        <taxon>Metazoa</taxon>
        <taxon>Ecdysozoa</taxon>
        <taxon>Nematoda</taxon>
        <taxon>Chromadorea</taxon>
        <taxon>Rhabditida</taxon>
        <taxon>Rhabditina</taxon>
        <taxon>Rhabditomorpha</taxon>
        <taxon>Strongyloidea</taxon>
        <taxon>Trichostrongylidae</taxon>
        <taxon>Trichostrongylus</taxon>
    </lineage>
</organism>
<sequence>MAILILFLCALPTFAQNSNSDIISDAVSSANQTSDLTPPPLTDQVYTTGSPVQPISPIVIQPTIQAAASSTTALPVNTDALLTCMGKVKLACLVNLYVRRLLDKYVGTGRLDKIRDVIEAETINESDRSTLTKAFNDIMKTFTSSSAPNATLKAVAALSPSDMAQIRVPQYRRQQPFWSRYGPSQRL</sequence>
<proteinExistence type="predicted"/>
<evidence type="ECO:0000313" key="3">
    <source>
        <dbReference type="Proteomes" id="UP001331761"/>
    </source>
</evidence>
<keyword evidence="3" id="KW-1185">Reference proteome</keyword>
<dbReference type="Proteomes" id="UP001331761">
    <property type="component" value="Unassembled WGS sequence"/>
</dbReference>
<feature type="chain" id="PRO_5043012987" evidence="1">
    <location>
        <begin position="16"/>
        <end position="187"/>
    </location>
</feature>
<keyword evidence="1" id="KW-0732">Signal</keyword>
<evidence type="ECO:0000256" key="1">
    <source>
        <dbReference type="SAM" id="SignalP"/>
    </source>
</evidence>
<accession>A0AAN8G345</accession>
<dbReference type="EMBL" id="WIXE01005059">
    <property type="protein sequence ID" value="KAK5982480.1"/>
    <property type="molecule type" value="Genomic_DNA"/>
</dbReference>
<gene>
    <name evidence="2" type="ORF">GCK32_011549</name>
</gene>
<reference evidence="2 3" key="1">
    <citation type="submission" date="2019-10" db="EMBL/GenBank/DDBJ databases">
        <title>Assembly and Annotation for the nematode Trichostrongylus colubriformis.</title>
        <authorList>
            <person name="Martin J."/>
        </authorList>
    </citation>
    <scope>NUCLEOTIDE SEQUENCE [LARGE SCALE GENOMIC DNA]</scope>
    <source>
        <strain evidence="2">G859</strain>
        <tissue evidence="2">Whole worm</tissue>
    </source>
</reference>
<dbReference type="AlphaFoldDB" id="A0AAN8G345"/>
<name>A0AAN8G345_TRICO</name>
<feature type="signal peptide" evidence="1">
    <location>
        <begin position="1"/>
        <end position="15"/>
    </location>
</feature>
<protein>
    <submittedName>
        <fullName evidence="2">Uncharacterized protein</fullName>
    </submittedName>
</protein>
<evidence type="ECO:0000313" key="2">
    <source>
        <dbReference type="EMBL" id="KAK5982480.1"/>
    </source>
</evidence>
<comment type="caution">
    <text evidence="2">The sequence shown here is derived from an EMBL/GenBank/DDBJ whole genome shotgun (WGS) entry which is preliminary data.</text>
</comment>